<dbReference type="PANTHER" id="PTHR47165:SF4">
    <property type="entry name" value="OS03G0429900 PROTEIN"/>
    <property type="match status" value="1"/>
</dbReference>
<sequence length="358" mass="40134">MVLLDAKGDAIWVQVPRNLIKRFDSKIEEQAICVIAKFKVRPLTSNTKYRPVNNPLVIEFQPGTTIRPTDSTQSIPRHFFRFIQHSDIPQNVNNRMILLDVVGLLKECLPPITMTNLRGRSTRKEIKIMLLEGVVVDIVLWGRLITQLDEIISVAGSKPIILVIACVFVTKYNGGDLKLSSSTATKLYGNLDLPEVAAFHQRFRLELSVIDSSSEALFVVLDHAGWKFFDKSAQELYLSSDQHHNEVPAVIQNFERVDVTFHVKLNSYTFKNPSHGFSIVKIVEPRGVHQLRSKTIESGQHSNEGNINSTSAIDVVGEQSTEESIINTTTAIGHVEARDESLDGGVRTPLKRKLSDEE</sequence>
<protein>
    <recommendedName>
        <fullName evidence="2">Replication protein A 70 kDa DNA-binding subunit B/D first OB fold domain-containing protein</fullName>
    </recommendedName>
</protein>
<dbReference type="CDD" id="cd04481">
    <property type="entry name" value="RPA1_DBD_B_like"/>
    <property type="match status" value="1"/>
</dbReference>
<dbReference type="Gene3D" id="2.40.50.140">
    <property type="entry name" value="Nucleic acid-binding proteins"/>
    <property type="match status" value="2"/>
</dbReference>
<accession>A0AAV2G3I4</accession>
<dbReference type="Pfam" id="PF02721">
    <property type="entry name" value="DUF223"/>
    <property type="match status" value="1"/>
</dbReference>
<reference evidence="3 4" key="1">
    <citation type="submission" date="2024-04" db="EMBL/GenBank/DDBJ databases">
        <authorList>
            <person name="Fracassetti M."/>
        </authorList>
    </citation>
    <scope>NUCLEOTIDE SEQUENCE [LARGE SCALE GENOMIC DNA]</scope>
</reference>
<name>A0AAV2G3I4_9ROSI</name>
<dbReference type="Proteomes" id="UP001497516">
    <property type="component" value="Chromosome 8"/>
</dbReference>
<evidence type="ECO:0000259" key="2">
    <source>
        <dbReference type="Pfam" id="PF02721"/>
    </source>
</evidence>
<dbReference type="AlphaFoldDB" id="A0AAV2G3I4"/>
<keyword evidence="4" id="KW-1185">Reference proteome</keyword>
<feature type="region of interest" description="Disordered" evidence="1">
    <location>
        <begin position="338"/>
        <end position="358"/>
    </location>
</feature>
<dbReference type="EMBL" id="OZ034821">
    <property type="protein sequence ID" value="CAL1405186.1"/>
    <property type="molecule type" value="Genomic_DNA"/>
</dbReference>
<evidence type="ECO:0000313" key="3">
    <source>
        <dbReference type="EMBL" id="CAL1405186.1"/>
    </source>
</evidence>
<evidence type="ECO:0000313" key="4">
    <source>
        <dbReference type="Proteomes" id="UP001497516"/>
    </source>
</evidence>
<dbReference type="InterPro" id="IPR012340">
    <property type="entry name" value="NA-bd_OB-fold"/>
</dbReference>
<evidence type="ECO:0000256" key="1">
    <source>
        <dbReference type="SAM" id="MobiDB-lite"/>
    </source>
</evidence>
<dbReference type="PANTHER" id="PTHR47165">
    <property type="entry name" value="OS03G0429900 PROTEIN"/>
    <property type="match status" value="1"/>
</dbReference>
<dbReference type="InterPro" id="IPR003871">
    <property type="entry name" value="RFA1B/D_OB_1st"/>
</dbReference>
<dbReference type="SUPFAM" id="SSF50249">
    <property type="entry name" value="Nucleic acid-binding proteins"/>
    <property type="match status" value="3"/>
</dbReference>
<dbReference type="CDD" id="cd04480">
    <property type="entry name" value="RPA1_DBD_A_like"/>
    <property type="match status" value="1"/>
</dbReference>
<feature type="domain" description="Replication protein A 70 kDa DNA-binding subunit B/D first OB fold" evidence="2">
    <location>
        <begin position="1"/>
        <end position="68"/>
    </location>
</feature>
<organism evidence="3 4">
    <name type="scientific">Linum trigynum</name>
    <dbReference type="NCBI Taxonomy" id="586398"/>
    <lineage>
        <taxon>Eukaryota</taxon>
        <taxon>Viridiplantae</taxon>
        <taxon>Streptophyta</taxon>
        <taxon>Embryophyta</taxon>
        <taxon>Tracheophyta</taxon>
        <taxon>Spermatophyta</taxon>
        <taxon>Magnoliopsida</taxon>
        <taxon>eudicotyledons</taxon>
        <taxon>Gunneridae</taxon>
        <taxon>Pentapetalae</taxon>
        <taxon>rosids</taxon>
        <taxon>fabids</taxon>
        <taxon>Malpighiales</taxon>
        <taxon>Linaceae</taxon>
        <taxon>Linum</taxon>
    </lineage>
</organism>
<gene>
    <name evidence="3" type="ORF">LTRI10_LOCUS44988</name>
</gene>
<proteinExistence type="predicted"/>